<evidence type="ECO:0000313" key="1">
    <source>
        <dbReference type="EMBL" id="MDT0649366.1"/>
    </source>
</evidence>
<dbReference type="EMBL" id="JAVRHP010000014">
    <property type="protein sequence ID" value="MDT0649366.1"/>
    <property type="molecule type" value="Genomic_DNA"/>
</dbReference>
<evidence type="ECO:0000313" key="2">
    <source>
        <dbReference type="Proteomes" id="UP001248819"/>
    </source>
</evidence>
<gene>
    <name evidence="1" type="ORF">RM529_04380</name>
</gene>
<comment type="caution">
    <text evidence="1">The sequence shown here is derived from an EMBL/GenBank/DDBJ whole genome shotgun (WGS) entry which is preliminary data.</text>
</comment>
<sequence length="73" mass="8631">MKTIEIKVKGKIYERVISALQQFDSEDLQILEEGRNQHYLKKQLLELESGDAEFVTMSELEQLLEKRIQEYEG</sequence>
<dbReference type="RefSeq" id="WP_311483529.1">
    <property type="nucleotide sequence ID" value="NZ_JAVRHP010000014.1"/>
</dbReference>
<protein>
    <submittedName>
        <fullName evidence="1">Uncharacterized protein</fullName>
    </submittedName>
</protein>
<name>A0ABU3CSU0_9FLAO</name>
<organism evidence="1 2">
    <name type="scientific">Autumnicola edwardsiae</name>
    <dbReference type="NCBI Taxonomy" id="3075594"/>
    <lineage>
        <taxon>Bacteria</taxon>
        <taxon>Pseudomonadati</taxon>
        <taxon>Bacteroidota</taxon>
        <taxon>Flavobacteriia</taxon>
        <taxon>Flavobacteriales</taxon>
        <taxon>Flavobacteriaceae</taxon>
        <taxon>Autumnicola</taxon>
    </lineage>
</organism>
<reference evidence="1 2" key="1">
    <citation type="submission" date="2023-09" db="EMBL/GenBank/DDBJ databases">
        <authorList>
            <person name="Rey-Velasco X."/>
        </authorList>
    </citation>
    <scope>NUCLEOTIDE SEQUENCE [LARGE SCALE GENOMIC DNA]</scope>
    <source>
        <strain evidence="1 2">F297</strain>
    </source>
</reference>
<dbReference type="Proteomes" id="UP001248819">
    <property type="component" value="Unassembled WGS sequence"/>
</dbReference>
<accession>A0ABU3CSU0</accession>
<proteinExistence type="predicted"/>
<keyword evidence="2" id="KW-1185">Reference proteome</keyword>